<evidence type="ECO:0000313" key="2">
    <source>
        <dbReference type="EMBL" id="JAH06597.1"/>
    </source>
</evidence>
<reference evidence="2" key="1">
    <citation type="submission" date="2014-11" db="EMBL/GenBank/DDBJ databases">
        <authorList>
            <person name="Amaro Gonzalez C."/>
        </authorList>
    </citation>
    <scope>NUCLEOTIDE SEQUENCE</scope>
</reference>
<feature type="region of interest" description="Disordered" evidence="1">
    <location>
        <begin position="1"/>
        <end position="20"/>
    </location>
</feature>
<reference evidence="2" key="2">
    <citation type="journal article" date="2015" name="Fish Shellfish Immunol.">
        <title>Early steps in the European eel (Anguilla anguilla)-Vibrio vulnificus interaction in the gills: Role of the RtxA13 toxin.</title>
        <authorList>
            <person name="Callol A."/>
            <person name="Pajuelo D."/>
            <person name="Ebbesson L."/>
            <person name="Teles M."/>
            <person name="MacKenzie S."/>
            <person name="Amaro C."/>
        </authorList>
    </citation>
    <scope>NUCLEOTIDE SEQUENCE</scope>
</reference>
<dbReference type="AlphaFoldDB" id="A0A0E9PQM5"/>
<organism evidence="2">
    <name type="scientific">Anguilla anguilla</name>
    <name type="common">European freshwater eel</name>
    <name type="synonym">Muraena anguilla</name>
    <dbReference type="NCBI Taxonomy" id="7936"/>
    <lineage>
        <taxon>Eukaryota</taxon>
        <taxon>Metazoa</taxon>
        <taxon>Chordata</taxon>
        <taxon>Craniata</taxon>
        <taxon>Vertebrata</taxon>
        <taxon>Euteleostomi</taxon>
        <taxon>Actinopterygii</taxon>
        <taxon>Neopterygii</taxon>
        <taxon>Teleostei</taxon>
        <taxon>Anguilliformes</taxon>
        <taxon>Anguillidae</taxon>
        <taxon>Anguilla</taxon>
    </lineage>
</organism>
<dbReference type="EMBL" id="GBXM01101980">
    <property type="protein sequence ID" value="JAH06597.1"/>
    <property type="molecule type" value="Transcribed_RNA"/>
</dbReference>
<name>A0A0E9PQM5_ANGAN</name>
<protein>
    <submittedName>
        <fullName evidence="2">Uncharacterized protein</fullName>
    </submittedName>
</protein>
<sequence>MCLASSSRFTVTRFPSTTSL</sequence>
<proteinExistence type="predicted"/>
<evidence type="ECO:0000256" key="1">
    <source>
        <dbReference type="SAM" id="MobiDB-lite"/>
    </source>
</evidence>
<accession>A0A0E9PQM5</accession>